<evidence type="ECO:0000313" key="2">
    <source>
        <dbReference type="EMBL" id="WOO84305.1"/>
    </source>
</evidence>
<gene>
    <name evidence="2" type="ORF">LOC62_06G007824</name>
</gene>
<dbReference type="EMBL" id="CP086719">
    <property type="protein sequence ID" value="WOO84305.1"/>
    <property type="molecule type" value="Genomic_DNA"/>
</dbReference>
<evidence type="ECO:0000256" key="1">
    <source>
        <dbReference type="SAM" id="MobiDB-lite"/>
    </source>
</evidence>
<dbReference type="GeneID" id="87810995"/>
<proteinExistence type="predicted"/>
<name>A0AAF0YCP8_9TREE</name>
<keyword evidence="3" id="KW-1185">Reference proteome</keyword>
<dbReference type="AlphaFoldDB" id="A0AAF0YCP8"/>
<accession>A0AAF0YCP8</accession>
<organism evidence="2 3">
    <name type="scientific">Vanrija pseudolonga</name>
    <dbReference type="NCBI Taxonomy" id="143232"/>
    <lineage>
        <taxon>Eukaryota</taxon>
        <taxon>Fungi</taxon>
        <taxon>Dikarya</taxon>
        <taxon>Basidiomycota</taxon>
        <taxon>Agaricomycotina</taxon>
        <taxon>Tremellomycetes</taxon>
        <taxon>Trichosporonales</taxon>
        <taxon>Trichosporonaceae</taxon>
        <taxon>Vanrija</taxon>
    </lineage>
</organism>
<dbReference type="RefSeq" id="XP_062630331.1">
    <property type="nucleotide sequence ID" value="XM_062774348.1"/>
</dbReference>
<evidence type="ECO:0000313" key="3">
    <source>
        <dbReference type="Proteomes" id="UP000827549"/>
    </source>
</evidence>
<reference evidence="2" key="1">
    <citation type="submission" date="2023-10" db="EMBL/GenBank/DDBJ databases">
        <authorList>
            <person name="Noh H."/>
        </authorList>
    </citation>
    <scope>NUCLEOTIDE SEQUENCE</scope>
    <source>
        <strain evidence="2">DUCC4014</strain>
    </source>
</reference>
<dbReference type="Proteomes" id="UP000827549">
    <property type="component" value="Chromosome 6"/>
</dbReference>
<sequence>MDHPTGAIALWWLFLDWAYNRDRYRDWKARLGGRIRRGVTSAWRGIECAAAWTWRAIVIMATSPRSGAKRAAKGTKDGIADAVRAAATSLSKIIRRRPEVVVPQPFGPLQSDMDMESEIRESEAAFGDINIKKAKHKPAEFDDARSYSTVAPSYHTQDGARAPSYASKDPHPPPSSSAPTYCSGDGPYLASRPSSPPGSIYSEVESLGEVPDLVTRGVVPQRPPRSVYRLSRMGVPTFTSPYQGPSYLTTTQLLGLTRATVPESDDIASSVADSGAPLIACRGHDSV</sequence>
<feature type="region of interest" description="Disordered" evidence="1">
    <location>
        <begin position="154"/>
        <end position="202"/>
    </location>
</feature>
<protein>
    <submittedName>
        <fullName evidence="2">Uncharacterized protein</fullName>
    </submittedName>
</protein>